<evidence type="ECO:0000259" key="1">
    <source>
        <dbReference type="Pfam" id="PF01548"/>
    </source>
</evidence>
<dbReference type="Pfam" id="PF01548">
    <property type="entry name" value="DEDD_Tnp_IS110"/>
    <property type="match status" value="1"/>
</dbReference>
<dbReference type="EMBL" id="QQYZ01000054">
    <property type="protein sequence ID" value="RSY76250.1"/>
    <property type="molecule type" value="Genomic_DNA"/>
</dbReference>
<dbReference type="Proteomes" id="UP000287746">
    <property type="component" value="Unassembled WGS sequence"/>
</dbReference>
<dbReference type="GO" id="GO:0003677">
    <property type="term" value="F:DNA binding"/>
    <property type="evidence" value="ECO:0007669"/>
    <property type="project" value="InterPro"/>
</dbReference>
<dbReference type="GO" id="GO:0004803">
    <property type="term" value="F:transposase activity"/>
    <property type="evidence" value="ECO:0007669"/>
    <property type="project" value="InterPro"/>
</dbReference>
<evidence type="ECO:0000259" key="2">
    <source>
        <dbReference type="Pfam" id="PF02371"/>
    </source>
</evidence>
<protein>
    <submittedName>
        <fullName evidence="3">IS110 family transposase</fullName>
    </submittedName>
</protein>
<dbReference type="GO" id="GO:0006313">
    <property type="term" value="P:DNA transposition"/>
    <property type="evidence" value="ECO:0007669"/>
    <property type="project" value="InterPro"/>
</dbReference>
<dbReference type="InterPro" id="IPR003346">
    <property type="entry name" value="Transposase_20"/>
</dbReference>
<feature type="domain" description="Transposase IS116/IS110/IS902 C-terminal" evidence="2">
    <location>
        <begin position="214"/>
        <end position="295"/>
    </location>
</feature>
<evidence type="ECO:0000313" key="4">
    <source>
        <dbReference type="Proteomes" id="UP000287746"/>
    </source>
</evidence>
<evidence type="ECO:0000313" key="3">
    <source>
        <dbReference type="EMBL" id="RSY76250.1"/>
    </source>
</evidence>
<feature type="domain" description="Transposase IS110-like N-terminal" evidence="1">
    <location>
        <begin position="5"/>
        <end position="149"/>
    </location>
</feature>
<dbReference type="NCBIfam" id="NF033542">
    <property type="entry name" value="transpos_IS110"/>
    <property type="match status" value="1"/>
</dbReference>
<dbReference type="Pfam" id="PF02371">
    <property type="entry name" value="Transposase_20"/>
    <property type="match status" value="1"/>
</dbReference>
<proteinExistence type="predicted"/>
<dbReference type="InterPro" id="IPR047650">
    <property type="entry name" value="Transpos_IS110"/>
</dbReference>
<gene>
    <name evidence="3" type="ORF">DAH66_22340</name>
</gene>
<dbReference type="AlphaFoldDB" id="A0A430FX94"/>
<name>A0A430FX94_9SPHN</name>
<dbReference type="InterPro" id="IPR002525">
    <property type="entry name" value="Transp_IS110-like_N"/>
</dbReference>
<dbReference type="PANTHER" id="PTHR33055">
    <property type="entry name" value="TRANSPOSASE FOR INSERTION SEQUENCE ELEMENT IS1111A"/>
    <property type="match status" value="1"/>
</dbReference>
<accession>A0A430FX94</accession>
<organism evidence="3 4">
    <name type="scientific">Sphingomonas koreensis</name>
    <dbReference type="NCBI Taxonomy" id="93064"/>
    <lineage>
        <taxon>Bacteria</taxon>
        <taxon>Pseudomonadati</taxon>
        <taxon>Pseudomonadota</taxon>
        <taxon>Alphaproteobacteria</taxon>
        <taxon>Sphingomonadales</taxon>
        <taxon>Sphingomonadaceae</taxon>
        <taxon>Sphingomonas</taxon>
    </lineage>
</organism>
<sequence>MELHVGLDVSVDTTAICVVDDKGRKVVEASVASDAEAICITLRPHVTDIVRIGIEACSTGVWLARELRNEGLPITVVEARHMRSALSAMRNKTDRNDAHGIAQMMRMGWFRAVYVKPVEGQRLKTFLSNRRLLKRKLIDLQNHLRGALRVHGLKVGPVAAGKFDARVRELLEDHPDYMFQAMIESMLDVRAALLESFGKLHRILLMIVKHDPICRRFMTVPGVGPVSALSFKVTIDDPARFTRSRTVGAHLGLTPRKYQSGTSVDWGGRISKMGDVDTRGALCEAAAALLLRVQSYSALKAWGMRIAKRSGKMCAIVAVARKMAMILHRMWINGTDFDAKAGAKIIEKRRCDPRTGRLLPC</sequence>
<dbReference type="PANTHER" id="PTHR33055:SF3">
    <property type="entry name" value="PUTATIVE TRANSPOSASE FOR IS117-RELATED"/>
    <property type="match status" value="1"/>
</dbReference>
<reference evidence="3 4" key="1">
    <citation type="submission" date="2018-07" db="EMBL/GenBank/DDBJ databases">
        <title>Genomic and Epidemiologic Investigation of an Indolent Hospital Outbreak.</title>
        <authorList>
            <person name="Johnson R.C."/>
            <person name="Deming C."/>
            <person name="Conlan S."/>
            <person name="Zellmer C.J."/>
            <person name="Michelin A.V."/>
            <person name="Lee-Lin S."/>
            <person name="Thomas P.J."/>
            <person name="Park M."/>
            <person name="Weingarten R.A."/>
            <person name="Less J."/>
            <person name="Dekker J.P."/>
            <person name="Frank K.M."/>
            <person name="Musser K.A."/>
            <person name="Mcquiston J.R."/>
            <person name="Henderson D.K."/>
            <person name="Lau A.F."/>
            <person name="Palmore T.N."/>
            <person name="Segre J.A."/>
        </authorList>
    </citation>
    <scope>NUCLEOTIDE SEQUENCE [LARGE SCALE GENOMIC DNA]</scope>
    <source>
        <strain evidence="3 4">SK-CDC1_0717</strain>
    </source>
</reference>
<dbReference type="RefSeq" id="WP_126006396.1">
    <property type="nucleotide sequence ID" value="NZ_QQYZ01000054.1"/>
</dbReference>
<comment type="caution">
    <text evidence="3">The sequence shown here is derived from an EMBL/GenBank/DDBJ whole genome shotgun (WGS) entry which is preliminary data.</text>
</comment>